<comment type="caution">
    <text evidence="5">The sequence shown here is derived from an EMBL/GenBank/DDBJ whole genome shotgun (WGS) entry which is preliminary data.</text>
</comment>
<dbReference type="SUPFAM" id="SSF55874">
    <property type="entry name" value="ATPase domain of HSP90 chaperone/DNA topoisomerase II/histidine kinase"/>
    <property type="match status" value="1"/>
</dbReference>
<dbReference type="AlphaFoldDB" id="A0A023C1Y4"/>
<dbReference type="EMBL" id="AQRA01000001">
    <property type="protein sequence ID" value="EZH75923.1"/>
    <property type="molecule type" value="Genomic_DNA"/>
</dbReference>
<feature type="repeat" description="TPR" evidence="1">
    <location>
        <begin position="164"/>
        <end position="197"/>
    </location>
</feature>
<keyword evidence="2" id="KW-0472">Membrane</keyword>
<organism evidence="5 6">
    <name type="scientific">Aquimarina atlantica</name>
    <dbReference type="NCBI Taxonomy" id="1317122"/>
    <lineage>
        <taxon>Bacteria</taxon>
        <taxon>Pseudomonadati</taxon>
        <taxon>Bacteroidota</taxon>
        <taxon>Flavobacteriia</taxon>
        <taxon>Flavobacteriales</taxon>
        <taxon>Flavobacteriaceae</taxon>
        <taxon>Aquimarina</taxon>
    </lineage>
</organism>
<feature type="repeat" description="TPR" evidence="1">
    <location>
        <begin position="204"/>
        <end position="237"/>
    </location>
</feature>
<keyword evidence="2" id="KW-0812">Transmembrane</keyword>
<feature type="signal peptide" evidence="3">
    <location>
        <begin position="1"/>
        <end position="29"/>
    </location>
</feature>
<dbReference type="eggNOG" id="COG0457">
    <property type="taxonomic scope" value="Bacteria"/>
</dbReference>
<dbReference type="SUPFAM" id="SSF48452">
    <property type="entry name" value="TPR-like"/>
    <property type="match status" value="2"/>
</dbReference>
<dbReference type="STRING" id="1317122.ATO12_03780"/>
<gene>
    <name evidence="5" type="ORF">ATO12_03780</name>
</gene>
<dbReference type="Gene3D" id="3.30.565.10">
    <property type="entry name" value="Histidine kinase-like ATPase, C-terminal domain"/>
    <property type="match status" value="1"/>
</dbReference>
<dbReference type="PROSITE" id="PS50005">
    <property type="entry name" value="TPR"/>
    <property type="match status" value="6"/>
</dbReference>
<dbReference type="OrthoDB" id="6190788at2"/>
<evidence type="ECO:0000256" key="1">
    <source>
        <dbReference type="PROSITE-ProRule" id="PRU00339"/>
    </source>
</evidence>
<feature type="domain" description="Signal transduction histidine kinase internal region" evidence="4">
    <location>
        <begin position="519"/>
        <end position="595"/>
    </location>
</feature>
<feature type="repeat" description="TPR" evidence="1">
    <location>
        <begin position="244"/>
        <end position="277"/>
    </location>
</feature>
<keyword evidence="3" id="KW-0732">Signal</keyword>
<feature type="repeat" description="TPR" evidence="1">
    <location>
        <begin position="124"/>
        <end position="157"/>
    </location>
</feature>
<sequence length="719" mass="81754">MLLCVFLNSNKKILLSAAFVYISIVSAMAQNQVKIDSLLQLLTTKITDKEKVDIYNDIAFRYSSTDSTKTINYANRAIHLAKQLNYIKGISDAHNSISQATIKLEPLDKASDLFQKIKYAKGKAIAYNDLALTYKKKGEYAMALEHFTKVLKIRDSLGNKKDVAFCYSNIGQVHVRLGNYTEALDYNDKALELFKELNNKNGIFSGYNNMGMINVYQGNYSAALEYFIKSSKINDEIGSKKKAIVSLSNIGFIYESLGNYDLALEYYFKCLTISKSTKNEASISEDYLNIGNIYFEQGDNTKALTYAAKSLKIAKKFNIKGIMISNYCLIGEIYLDQKKYNEALKHLKNGLALSQEIGELSSSTTVMNTLGEIEFELKNYKQAKEYLIKSITIGREIGFPSAVKSAAYGLVKVEQALGNHRAALEYYERYHAIYDSILGEEKSKQLSQLQVQYETEKKEQEIKSLAQQASIQSLELKQANFNKTIFGIVSVVLLLIGLVLYLVNRQKRLALQQRAQDIEQNLLRVQMNPHFIFNAMTSIQDYMNQGDAKQASRYLVKFSKLIRQVLDNSRSEFISLDQEINMLDNYLSIQNLKRDHPFTFKIEVEDGIMSEEIAIPPMFAQPFVENAIEHGVTSLKEGATIHIHFSIEGDHLVLKILDNGSGIEEAIKEKRKDHVSHAIKITEERIDLYRKMRKKKIAFDIQNLSQGTQVTFNLPFQYT</sequence>
<dbReference type="GO" id="GO:0000155">
    <property type="term" value="F:phosphorelay sensor kinase activity"/>
    <property type="evidence" value="ECO:0007669"/>
    <property type="project" value="InterPro"/>
</dbReference>
<proteinExistence type="predicted"/>
<dbReference type="Proteomes" id="UP000023541">
    <property type="component" value="Unassembled WGS sequence"/>
</dbReference>
<feature type="repeat" description="TPR" evidence="1">
    <location>
        <begin position="284"/>
        <end position="317"/>
    </location>
</feature>
<reference evidence="5 6" key="1">
    <citation type="submission" date="2014-04" db="EMBL/GenBank/DDBJ databases">
        <title>Aquimarina sp. 22II-S11-z7 Genome Sequencing.</title>
        <authorList>
            <person name="Lai Q."/>
        </authorList>
    </citation>
    <scope>NUCLEOTIDE SEQUENCE [LARGE SCALE GENOMIC DNA]</scope>
    <source>
        <strain evidence="5 6">22II-S11-z7</strain>
    </source>
</reference>
<evidence type="ECO:0000313" key="5">
    <source>
        <dbReference type="EMBL" id="EZH75923.1"/>
    </source>
</evidence>
<evidence type="ECO:0000259" key="4">
    <source>
        <dbReference type="Pfam" id="PF06580"/>
    </source>
</evidence>
<dbReference type="InterPro" id="IPR036890">
    <property type="entry name" value="HATPase_C_sf"/>
</dbReference>
<dbReference type="PANTHER" id="PTHR10098">
    <property type="entry name" value="RAPSYN-RELATED"/>
    <property type="match status" value="1"/>
</dbReference>
<dbReference type="Pfam" id="PF13424">
    <property type="entry name" value="TPR_12"/>
    <property type="match status" value="3"/>
</dbReference>
<feature type="repeat" description="TPR" evidence="1">
    <location>
        <begin position="324"/>
        <end position="357"/>
    </location>
</feature>
<feature type="chain" id="PRO_5001512112" description="Signal transduction histidine kinase internal region domain-containing protein" evidence="3">
    <location>
        <begin position="30"/>
        <end position="719"/>
    </location>
</feature>
<keyword evidence="2" id="KW-1133">Transmembrane helix</keyword>
<name>A0A023C1Y4_9FLAO</name>
<keyword evidence="6" id="KW-1185">Reference proteome</keyword>
<dbReference type="SMART" id="SM00028">
    <property type="entry name" value="TPR"/>
    <property type="match status" value="7"/>
</dbReference>
<dbReference type="eggNOG" id="COG2972">
    <property type="taxonomic scope" value="Bacteria"/>
</dbReference>
<dbReference type="Pfam" id="PF13181">
    <property type="entry name" value="TPR_8"/>
    <property type="match status" value="2"/>
</dbReference>
<accession>A0A023C1Y4</accession>
<dbReference type="InterPro" id="IPR011990">
    <property type="entry name" value="TPR-like_helical_dom_sf"/>
</dbReference>
<evidence type="ECO:0000313" key="6">
    <source>
        <dbReference type="Proteomes" id="UP000023541"/>
    </source>
</evidence>
<feature type="transmembrane region" description="Helical" evidence="2">
    <location>
        <begin position="485"/>
        <end position="504"/>
    </location>
</feature>
<dbReference type="Pfam" id="PF06580">
    <property type="entry name" value="His_kinase"/>
    <property type="match status" value="1"/>
</dbReference>
<protein>
    <recommendedName>
        <fullName evidence="4">Signal transduction histidine kinase internal region domain-containing protein</fullName>
    </recommendedName>
</protein>
<evidence type="ECO:0000256" key="2">
    <source>
        <dbReference type="SAM" id="Phobius"/>
    </source>
</evidence>
<dbReference type="GO" id="GO:0016020">
    <property type="term" value="C:membrane"/>
    <property type="evidence" value="ECO:0007669"/>
    <property type="project" value="InterPro"/>
</dbReference>
<dbReference type="InterPro" id="IPR019734">
    <property type="entry name" value="TPR_rpt"/>
</dbReference>
<dbReference type="Gene3D" id="1.25.40.10">
    <property type="entry name" value="Tetratricopeptide repeat domain"/>
    <property type="match status" value="2"/>
</dbReference>
<dbReference type="InterPro" id="IPR010559">
    <property type="entry name" value="Sig_transdc_His_kin_internal"/>
</dbReference>
<evidence type="ECO:0000256" key="3">
    <source>
        <dbReference type="SAM" id="SignalP"/>
    </source>
</evidence>
<keyword evidence="1" id="KW-0802">TPR repeat</keyword>